<keyword evidence="8" id="KW-1015">Disulfide bond</keyword>
<keyword evidence="6" id="KW-0560">Oxidoreductase</keyword>
<dbReference type="PANTHER" id="PTHR34573">
    <property type="entry name" value="VKC DOMAIN-CONTAINING PROTEIN"/>
    <property type="match status" value="1"/>
</dbReference>
<feature type="compositionally biased region" description="Low complexity" evidence="10">
    <location>
        <begin position="50"/>
        <end position="60"/>
    </location>
</feature>
<feature type="transmembrane region" description="Helical" evidence="11">
    <location>
        <begin position="133"/>
        <end position="155"/>
    </location>
</feature>
<proteinExistence type="inferred from homology"/>
<evidence type="ECO:0000256" key="1">
    <source>
        <dbReference type="ARBA" id="ARBA00004141"/>
    </source>
</evidence>
<dbReference type="Gene3D" id="1.20.1440.130">
    <property type="entry name" value="VKOR domain"/>
    <property type="match status" value="1"/>
</dbReference>
<feature type="domain" description="Vitamin K epoxide reductase" evidence="12">
    <location>
        <begin position="72"/>
        <end position="224"/>
    </location>
</feature>
<dbReference type="SUPFAM" id="SSF52833">
    <property type="entry name" value="Thioredoxin-like"/>
    <property type="match status" value="1"/>
</dbReference>
<dbReference type="Gene3D" id="3.40.30.10">
    <property type="entry name" value="Glutaredoxin"/>
    <property type="match status" value="1"/>
</dbReference>
<dbReference type="PANTHER" id="PTHR34573:SF1">
    <property type="entry name" value="VITAMIN K EPOXIDE REDUCTASE DOMAIN-CONTAINING PROTEIN"/>
    <property type="match status" value="1"/>
</dbReference>
<name>A0A7S2K3D4_9STRA</name>
<dbReference type="EMBL" id="HBGY01006766">
    <property type="protein sequence ID" value="CAD9563766.1"/>
    <property type="molecule type" value="Transcribed_RNA"/>
</dbReference>
<keyword evidence="3 11" id="KW-0812">Transmembrane</keyword>
<dbReference type="GO" id="GO:0048038">
    <property type="term" value="F:quinone binding"/>
    <property type="evidence" value="ECO:0007669"/>
    <property type="project" value="UniProtKB-KW"/>
</dbReference>
<dbReference type="InterPro" id="IPR012932">
    <property type="entry name" value="VKOR"/>
</dbReference>
<dbReference type="CDD" id="cd12916">
    <property type="entry name" value="VKOR_1"/>
    <property type="match status" value="1"/>
</dbReference>
<dbReference type="SMART" id="SM00756">
    <property type="entry name" value="VKc"/>
    <property type="match status" value="1"/>
</dbReference>
<feature type="transmembrane region" description="Helical" evidence="11">
    <location>
        <begin position="205"/>
        <end position="227"/>
    </location>
</feature>
<evidence type="ECO:0000256" key="7">
    <source>
        <dbReference type="ARBA" id="ARBA00023136"/>
    </source>
</evidence>
<evidence type="ECO:0000256" key="8">
    <source>
        <dbReference type="ARBA" id="ARBA00023157"/>
    </source>
</evidence>
<organism evidence="13">
    <name type="scientific">Leptocylindrus danicus</name>
    <dbReference type="NCBI Taxonomy" id="163516"/>
    <lineage>
        <taxon>Eukaryota</taxon>
        <taxon>Sar</taxon>
        <taxon>Stramenopiles</taxon>
        <taxon>Ochrophyta</taxon>
        <taxon>Bacillariophyta</taxon>
        <taxon>Coscinodiscophyceae</taxon>
        <taxon>Chaetocerotophycidae</taxon>
        <taxon>Leptocylindrales</taxon>
        <taxon>Leptocylindraceae</taxon>
        <taxon>Leptocylindrus</taxon>
    </lineage>
</organism>
<accession>A0A7S2K3D4</accession>
<feature type="region of interest" description="Disordered" evidence="10">
    <location>
        <begin position="50"/>
        <end position="70"/>
    </location>
</feature>
<feature type="region of interest" description="Disordered" evidence="10">
    <location>
        <begin position="270"/>
        <end position="293"/>
    </location>
</feature>
<gene>
    <name evidence="13" type="ORF">LDAN0321_LOCUS4153</name>
</gene>
<reference evidence="13" key="1">
    <citation type="submission" date="2021-01" db="EMBL/GenBank/DDBJ databases">
        <authorList>
            <person name="Corre E."/>
            <person name="Pelletier E."/>
            <person name="Niang G."/>
            <person name="Scheremetjew M."/>
            <person name="Finn R."/>
            <person name="Kale V."/>
            <person name="Holt S."/>
            <person name="Cochrane G."/>
            <person name="Meng A."/>
            <person name="Brown T."/>
            <person name="Cohen L."/>
        </authorList>
    </citation>
    <scope>NUCLEOTIDE SEQUENCE</scope>
    <source>
        <strain evidence="13">B650</strain>
    </source>
</reference>
<comment type="similarity">
    <text evidence="2">Belongs to the VKOR family.</text>
</comment>
<evidence type="ECO:0000256" key="2">
    <source>
        <dbReference type="ARBA" id="ARBA00006214"/>
    </source>
</evidence>
<evidence type="ECO:0000256" key="6">
    <source>
        <dbReference type="ARBA" id="ARBA00023002"/>
    </source>
</evidence>
<feature type="compositionally biased region" description="Polar residues" evidence="10">
    <location>
        <begin position="281"/>
        <end position="293"/>
    </location>
</feature>
<evidence type="ECO:0000256" key="11">
    <source>
        <dbReference type="SAM" id="Phobius"/>
    </source>
</evidence>
<dbReference type="Pfam" id="PF07884">
    <property type="entry name" value="VKOR"/>
    <property type="match status" value="1"/>
</dbReference>
<evidence type="ECO:0000256" key="9">
    <source>
        <dbReference type="ARBA" id="ARBA00023284"/>
    </source>
</evidence>
<sequence>MKSAIILATIISRGRTVSGFSSSHGISTRSFAPKYGGSLKRSSATFLQATTTDNNNNDSNGDNDDANGTVWNPSARKTLAALATIGAAETAFLTGVKTLGGEGAINSICSVSGNALGGCSDVLSSPYANIAGIPLTAFGFAAYTTVAILSILPLLNKEENDSSSTAGGDDSFNRLALLTISTGMATFSAFLMSLLLLVLKEMCPYCILSAVLSLGLGTVTWFGGAASNQTKRAAIAGLSSVMITTLTMFGLVFTAEANYDASSSSSGSTTALLAQGETPPELTNQSPPAITQDSSDRAMILAKDLNALDAKFFGAFWCSHCYEQKQTLGKQAMAKIPYIECDKDGKNSQRGFCKEKKIPGYPTWEIAGTLHPGEQTLDELEQIVKDLLESASKK</sequence>
<evidence type="ECO:0000256" key="4">
    <source>
        <dbReference type="ARBA" id="ARBA00022719"/>
    </source>
</evidence>
<dbReference type="InterPro" id="IPR036249">
    <property type="entry name" value="Thioredoxin-like_sf"/>
</dbReference>
<dbReference type="InterPro" id="IPR044698">
    <property type="entry name" value="VKOR/LTO1"/>
</dbReference>
<evidence type="ECO:0000256" key="5">
    <source>
        <dbReference type="ARBA" id="ARBA00022989"/>
    </source>
</evidence>
<dbReference type="GO" id="GO:0016020">
    <property type="term" value="C:membrane"/>
    <property type="evidence" value="ECO:0007669"/>
    <property type="project" value="UniProtKB-SubCell"/>
</dbReference>
<dbReference type="GO" id="GO:0016491">
    <property type="term" value="F:oxidoreductase activity"/>
    <property type="evidence" value="ECO:0007669"/>
    <property type="project" value="UniProtKB-KW"/>
</dbReference>
<feature type="transmembrane region" description="Helical" evidence="11">
    <location>
        <begin position="175"/>
        <end position="198"/>
    </location>
</feature>
<keyword evidence="7 11" id="KW-0472">Membrane</keyword>
<keyword evidence="5 11" id="KW-1133">Transmembrane helix</keyword>
<protein>
    <recommendedName>
        <fullName evidence="12">Vitamin K epoxide reductase domain-containing protein</fullName>
    </recommendedName>
</protein>
<evidence type="ECO:0000259" key="12">
    <source>
        <dbReference type="SMART" id="SM00756"/>
    </source>
</evidence>
<evidence type="ECO:0000256" key="10">
    <source>
        <dbReference type="SAM" id="MobiDB-lite"/>
    </source>
</evidence>
<keyword evidence="4" id="KW-0874">Quinone</keyword>
<feature type="transmembrane region" description="Helical" evidence="11">
    <location>
        <begin position="233"/>
        <end position="255"/>
    </location>
</feature>
<dbReference type="AlphaFoldDB" id="A0A7S2K3D4"/>
<evidence type="ECO:0000256" key="3">
    <source>
        <dbReference type="ARBA" id="ARBA00022692"/>
    </source>
</evidence>
<comment type="subcellular location">
    <subcellularLocation>
        <location evidence="1">Membrane</location>
        <topology evidence="1">Multi-pass membrane protein</topology>
    </subcellularLocation>
</comment>
<keyword evidence="9" id="KW-0676">Redox-active center</keyword>
<dbReference type="InterPro" id="IPR038354">
    <property type="entry name" value="VKOR_sf"/>
</dbReference>
<evidence type="ECO:0000313" key="13">
    <source>
        <dbReference type="EMBL" id="CAD9563766.1"/>
    </source>
</evidence>